<evidence type="ECO:0000313" key="1">
    <source>
        <dbReference type="EMBL" id="GAA5149446.1"/>
    </source>
</evidence>
<name>A0ABP9PNQ3_9BACT</name>
<protein>
    <submittedName>
        <fullName evidence="1">Uncharacterized protein</fullName>
    </submittedName>
</protein>
<keyword evidence="2" id="KW-1185">Reference proteome</keyword>
<dbReference type="Proteomes" id="UP001499852">
    <property type="component" value="Unassembled WGS sequence"/>
</dbReference>
<accession>A0ABP9PNQ3</accession>
<sequence>MPPSTNQDNQGIAKSIEYGFRTMGAAASQVNSRPAQFFALFCEVGAAAAAGAAKGTKNSFGAEGMDSKPNSLAFSKEELAEIRVPKNINLGVKPSMHTLFNPVLSNAIKQDRHIGRTI</sequence>
<dbReference type="EMBL" id="BAABIA010000014">
    <property type="protein sequence ID" value="GAA5149446.1"/>
    <property type="molecule type" value="Genomic_DNA"/>
</dbReference>
<evidence type="ECO:0000313" key="2">
    <source>
        <dbReference type="Proteomes" id="UP001499852"/>
    </source>
</evidence>
<proteinExistence type="predicted"/>
<comment type="caution">
    <text evidence="1">The sequence shown here is derived from an EMBL/GenBank/DDBJ whole genome shotgun (WGS) entry which is preliminary data.</text>
</comment>
<gene>
    <name evidence="1" type="ORF">GCM10023213_47160</name>
</gene>
<reference evidence="2" key="1">
    <citation type="journal article" date="2019" name="Int. J. Syst. Evol. Microbiol.">
        <title>The Global Catalogue of Microorganisms (GCM) 10K type strain sequencing project: providing services to taxonomists for standard genome sequencing and annotation.</title>
        <authorList>
            <consortium name="The Broad Institute Genomics Platform"/>
            <consortium name="The Broad Institute Genome Sequencing Center for Infectious Disease"/>
            <person name="Wu L."/>
            <person name="Ma J."/>
        </authorList>
    </citation>
    <scope>NUCLEOTIDE SEQUENCE [LARGE SCALE GENOMIC DNA]</scope>
    <source>
        <strain evidence="2">JCM 18053</strain>
    </source>
</reference>
<organism evidence="1 2">
    <name type="scientific">Prosthecobacter algae</name>
    <dbReference type="NCBI Taxonomy" id="1144682"/>
    <lineage>
        <taxon>Bacteria</taxon>
        <taxon>Pseudomonadati</taxon>
        <taxon>Verrucomicrobiota</taxon>
        <taxon>Verrucomicrobiia</taxon>
        <taxon>Verrucomicrobiales</taxon>
        <taxon>Verrucomicrobiaceae</taxon>
        <taxon>Prosthecobacter</taxon>
    </lineage>
</organism>
<dbReference type="RefSeq" id="WP_345738883.1">
    <property type="nucleotide sequence ID" value="NZ_BAABIA010000014.1"/>
</dbReference>